<dbReference type="EMBL" id="QLLK01000006">
    <property type="protein sequence ID" value="RAI89265.1"/>
    <property type="molecule type" value="Genomic_DNA"/>
</dbReference>
<evidence type="ECO:0000313" key="4">
    <source>
        <dbReference type="EMBL" id="RAI89265.1"/>
    </source>
</evidence>
<keyword evidence="2" id="KW-1133">Transmembrane helix</keyword>
<feature type="transmembrane region" description="Helical" evidence="2">
    <location>
        <begin position="168"/>
        <end position="188"/>
    </location>
</feature>
<protein>
    <recommendedName>
        <fullName evidence="3">PNPLA domain-containing protein</fullName>
    </recommendedName>
</protein>
<dbReference type="InterPro" id="IPR002641">
    <property type="entry name" value="PNPLA_dom"/>
</dbReference>
<keyword evidence="5" id="KW-1185">Reference proteome</keyword>
<evidence type="ECO:0000259" key="3">
    <source>
        <dbReference type="Pfam" id="PF01734"/>
    </source>
</evidence>
<evidence type="ECO:0000256" key="2">
    <source>
        <dbReference type="SAM" id="Phobius"/>
    </source>
</evidence>
<evidence type="ECO:0000256" key="1">
    <source>
        <dbReference type="ARBA" id="ARBA00023098"/>
    </source>
</evidence>
<sequence length="837" mass="96872">MSFEGKIYPLKRKCVFGKSNSLNGIEISNSLIFKPIYLSDNILFINQNWIHEKIVESKRKAVNYRKTNTMRDKIWYSFPVQLLLLHLRKNLSLVLIWILLMGVILEYFGVMLGIPFLFLDPEYLHQVSWVSFFLMGIGFAVLTMAFHMSTYIMDGRHFPFLAIVNKPFIHYCVNNGIIPFIFYVVYILRFIDFQLGNNLANDWEVLYYFFGFLAGSVVTYAVIFGYFAFTNKDFFILFAGTVDKRLRKVRLTRANVISQYKELKTQKYKVLYYLNLNLRPEKVRPDISRFEGTKLLRVFDQNHLNLFVIQVFLILFVLFLGFFKENPFLQLPAAMSATLLFAILVMLVGAVSFWLRRWATFAVFSFIILANYFSNFNFLNRPHEAYGLDYSVPPVTYSLAHMDSLLSPELVKKDRENVLNILNNWKAKFPNERKPKMVMVASSGGGQRSALWTVKVLQSMYGIDEGEVLKHTELFTGASGGVIGEAFFREVYLRSLTDPSVNPLDEKYLDQISADNLNPIIFTLLVNDLLIRNQNFHYNGHKYLKDRGYAFENQLNQNTEGILDKPISAYAEPEFSGSIPLLPVTTLITNDGRKLVISPHSMSFFGTSMLGKLGMDEKKQSIDFLRFFQEHDSENLRFLTALRMSATFPFITPNIELPSNPVMETMDTGLSDNFGIQDALRFMYVFQSWIKENTGGVVLVTIRDSEKITEIAPSFPPRIFEKVFTPLKNIYANWDNVQTIQNEVLFNYMVESMPFNLEKIEFEYAPEKVQVEELTESQETMQRASLNWRLTAREKKSILESVYTLKNQSSLKRLKELFTRNPIELADSVAVEELPSQ</sequence>
<dbReference type="Pfam" id="PF01734">
    <property type="entry name" value="Patatin"/>
    <property type="match status" value="1"/>
</dbReference>
<dbReference type="InterPro" id="IPR016035">
    <property type="entry name" value="Acyl_Trfase/lysoPLipase"/>
</dbReference>
<feature type="transmembrane region" description="Helical" evidence="2">
    <location>
        <begin position="208"/>
        <end position="229"/>
    </location>
</feature>
<proteinExistence type="predicted"/>
<organism evidence="4 5">
    <name type="scientific">Algoriphagus yeomjeoni</name>
    <dbReference type="NCBI Taxonomy" id="291403"/>
    <lineage>
        <taxon>Bacteria</taxon>
        <taxon>Pseudomonadati</taxon>
        <taxon>Bacteroidota</taxon>
        <taxon>Cytophagia</taxon>
        <taxon>Cytophagales</taxon>
        <taxon>Cyclobacteriaceae</taxon>
        <taxon>Algoriphagus</taxon>
    </lineage>
</organism>
<dbReference type="SUPFAM" id="SSF52151">
    <property type="entry name" value="FabD/lysophospholipase-like"/>
    <property type="match status" value="1"/>
</dbReference>
<keyword evidence="2" id="KW-0812">Transmembrane</keyword>
<keyword evidence="2" id="KW-0472">Membrane</keyword>
<feature type="transmembrane region" description="Helical" evidence="2">
    <location>
        <begin position="329"/>
        <end position="351"/>
    </location>
</feature>
<evidence type="ECO:0000313" key="5">
    <source>
        <dbReference type="Proteomes" id="UP000249610"/>
    </source>
</evidence>
<accession>A0A327PAL7</accession>
<keyword evidence="1" id="KW-0443">Lipid metabolism</keyword>
<feature type="transmembrane region" description="Helical" evidence="2">
    <location>
        <begin position="304"/>
        <end position="323"/>
    </location>
</feature>
<reference evidence="4 5" key="1">
    <citation type="submission" date="2018-06" db="EMBL/GenBank/DDBJ databases">
        <title>Genomic Encyclopedia of Archaeal and Bacterial Type Strains, Phase II (KMG-II): from individual species to whole genera.</title>
        <authorList>
            <person name="Goeker M."/>
        </authorList>
    </citation>
    <scope>NUCLEOTIDE SEQUENCE [LARGE SCALE GENOMIC DNA]</scope>
    <source>
        <strain evidence="4 5">DSM 23446</strain>
    </source>
</reference>
<dbReference type="AlphaFoldDB" id="A0A327PAL7"/>
<feature type="transmembrane region" description="Helical" evidence="2">
    <location>
        <begin position="129"/>
        <end position="147"/>
    </location>
</feature>
<feature type="transmembrane region" description="Helical" evidence="2">
    <location>
        <begin position="358"/>
        <end position="374"/>
    </location>
</feature>
<dbReference type="GO" id="GO:0006629">
    <property type="term" value="P:lipid metabolic process"/>
    <property type="evidence" value="ECO:0007669"/>
    <property type="project" value="UniProtKB-KW"/>
</dbReference>
<feature type="transmembrane region" description="Helical" evidence="2">
    <location>
        <begin position="91"/>
        <end position="117"/>
    </location>
</feature>
<gene>
    <name evidence="4" type="ORF">LV83_02306</name>
</gene>
<feature type="domain" description="PNPLA" evidence="3">
    <location>
        <begin position="442"/>
        <end position="680"/>
    </location>
</feature>
<comment type="caution">
    <text evidence="4">The sequence shown here is derived from an EMBL/GenBank/DDBJ whole genome shotgun (WGS) entry which is preliminary data.</text>
</comment>
<dbReference type="Proteomes" id="UP000249610">
    <property type="component" value="Unassembled WGS sequence"/>
</dbReference>
<name>A0A327PAL7_9BACT</name>